<evidence type="ECO:0000256" key="3">
    <source>
        <dbReference type="SAM" id="SignalP"/>
    </source>
</evidence>
<dbReference type="AlphaFoldDB" id="A0A9P5PSM4"/>
<keyword evidence="2" id="KW-1133">Transmembrane helix</keyword>
<keyword evidence="2" id="KW-0472">Membrane</keyword>
<feature type="chain" id="PRO_5040425429" evidence="3">
    <location>
        <begin position="21"/>
        <end position="129"/>
    </location>
</feature>
<evidence type="ECO:0000256" key="1">
    <source>
        <dbReference type="SAM" id="MobiDB-lite"/>
    </source>
</evidence>
<evidence type="ECO:0000313" key="4">
    <source>
        <dbReference type="EMBL" id="KAF9068604.1"/>
    </source>
</evidence>
<keyword evidence="2" id="KW-0812">Transmembrane</keyword>
<dbReference type="Proteomes" id="UP000772434">
    <property type="component" value="Unassembled WGS sequence"/>
</dbReference>
<reference evidence="4" key="1">
    <citation type="submission" date="2020-11" db="EMBL/GenBank/DDBJ databases">
        <authorList>
            <consortium name="DOE Joint Genome Institute"/>
            <person name="Ahrendt S."/>
            <person name="Riley R."/>
            <person name="Andreopoulos W."/>
            <person name="Labutti K."/>
            <person name="Pangilinan J."/>
            <person name="Ruiz-Duenas F.J."/>
            <person name="Barrasa J.M."/>
            <person name="Sanchez-Garcia M."/>
            <person name="Camarero S."/>
            <person name="Miyauchi S."/>
            <person name="Serrano A."/>
            <person name="Linde D."/>
            <person name="Babiker R."/>
            <person name="Drula E."/>
            <person name="Ayuso-Fernandez I."/>
            <person name="Pacheco R."/>
            <person name="Padilla G."/>
            <person name="Ferreira P."/>
            <person name="Barriuso J."/>
            <person name="Kellner H."/>
            <person name="Castanera R."/>
            <person name="Alfaro M."/>
            <person name="Ramirez L."/>
            <person name="Pisabarro A.G."/>
            <person name="Kuo A."/>
            <person name="Tritt A."/>
            <person name="Lipzen A."/>
            <person name="He G."/>
            <person name="Yan M."/>
            <person name="Ng V."/>
            <person name="Cullen D."/>
            <person name="Martin F."/>
            <person name="Rosso M.-N."/>
            <person name="Henrissat B."/>
            <person name="Hibbett D."/>
            <person name="Martinez A.T."/>
            <person name="Grigoriev I.V."/>
        </authorList>
    </citation>
    <scope>NUCLEOTIDE SEQUENCE</scope>
    <source>
        <strain evidence="4">AH 40177</strain>
    </source>
</reference>
<keyword evidence="3" id="KW-0732">Signal</keyword>
<gene>
    <name evidence="4" type="ORF">BDP27DRAFT_1421781</name>
</gene>
<feature type="transmembrane region" description="Helical" evidence="2">
    <location>
        <begin position="44"/>
        <end position="64"/>
    </location>
</feature>
<name>A0A9P5PSM4_9AGAR</name>
<accession>A0A9P5PSM4</accession>
<dbReference type="EMBL" id="JADNRY010000059">
    <property type="protein sequence ID" value="KAF9068604.1"/>
    <property type="molecule type" value="Genomic_DNA"/>
</dbReference>
<evidence type="ECO:0000313" key="5">
    <source>
        <dbReference type="Proteomes" id="UP000772434"/>
    </source>
</evidence>
<feature type="signal peptide" evidence="3">
    <location>
        <begin position="1"/>
        <end position="20"/>
    </location>
</feature>
<organism evidence="4 5">
    <name type="scientific">Rhodocollybia butyracea</name>
    <dbReference type="NCBI Taxonomy" id="206335"/>
    <lineage>
        <taxon>Eukaryota</taxon>
        <taxon>Fungi</taxon>
        <taxon>Dikarya</taxon>
        <taxon>Basidiomycota</taxon>
        <taxon>Agaricomycotina</taxon>
        <taxon>Agaricomycetes</taxon>
        <taxon>Agaricomycetidae</taxon>
        <taxon>Agaricales</taxon>
        <taxon>Marasmiineae</taxon>
        <taxon>Omphalotaceae</taxon>
        <taxon>Rhodocollybia</taxon>
    </lineage>
</organism>
<comment type="caution">
    <text evidence="4">The sequence shown here is derived from an EMBL/GenBank/DDBJ whole genome shotgun (WGS) entry which is preliminary data.</text>
</comment>
<keyword evidence="5" id="KW-1185">Reference proteome</keyword>
<evidence type="ECO:0000256" key="2">
    <source>
        <dbReference type="SAM" id="Phobius"/>
    </source>
</evidence>
<sequence>MTILISLLVVMNFFICQVYCAPIQSLSEADPPMLNKLSHQALTAIIIALIICIPSVSAFIYIGYRDSHRRFNADLATSPRRTQQQREWTVPSVGRNMSLETLPSYPPPPNYTSGPEGHPAPPSAAHLQK</sequence>
<feature type="region of interest" description="Disordered" evidence="1">
    <location>
        <begin position="75"/>
        <end position="129"/>
    </location>
</feature>
<protein>
    <submittedName>
        <fullName evidence="4">Uncharacterized protein</fullName>
    </submittedName>
</protein>
<proteinExistence type="predicted"/>